<keyword evidence="4" id="KW-0804">Transcription</keyword>
<comment type="similarity">
    <text evidence="1">Belongs to the LysR transcriptional regulatory family.</text>
</comment>
<dbReference type="Pfam" id="PF03466">
    <property type="entry name" value="LysR_substrate"/>
    <property type="match status" value="1"/>
</dbReference>
<keyword evidence="2" id="KW-0805">Transcription regulation</keyword>
<proteinExistence type="inferred from homology"/>
<accession>A0ABY7TQJ7</accession>
<dbReference type="Pfam" id="PF00126">
    <property type="entry name" value="HTH_1"/>
    <property type="match status" value="1"/>
</dbReference>
<dbReference type="SUPFAM" id="SSF53850">
    <property type="entry name" value="Periplasmic binding protein-like II"/>
    <property type="match status" value="1"/>
</dbReference>
<dbReference type="RefSeq" id="WP_273689474.1">
    <property type="nucleotide sequence ID" value="NZ_CP117411.1"/>
</dbReference>
<evidence type="ECO:0000259" key="5">
    <source>
        <dbReference type="PROSITE" id="PS50931"/>
    </source>
</evidence>
<name>A0ABY7TQJ7_9SPHN</name>
<evidence type="ECO:0000256" key="4">
    <source>
        <dbReference type="ARBA" id="ARBA00023163"/>
    </source>
</evidence>
<dbReference type="InterPro" id="IPR058163">
    <property type="entry name" value="LysR-type_TF_proteobact-type"/>
</dbReference>
<dbReference type="PROSITE" id="PS50931">
    <property type="entry name" value="HTH_LYSR"/>
    <property type="match status" value="1"/>
</dbReference>
<dbReference type="InterPro" id="IPR036390">
    <property type="entry name" value="WH_DNA-bd_sf"/>
</dbReference>
<dbReference type="PANTHER" id="PTHR30537:SF5">
    <property type="entry name" value="HTH-TYPE TRANSCRIPTIONAL ACTIVATOR TTDR-RELATED"/>
    <property type="match status" value="1"/>
</dbReference>
<keyword evidence="3" id="KW-0238">DNA-binding</keyword>
<dbReference type="Proteomes" id="UP001220395">
    <property type="component" value="Chromosome"/>
</dbReference>
<evidence type="ECO:0000256" key="1">
    <source>
        <dbReference type="ARBA" id="ARBA00009437"/>
    </source>
</evidence>
<dbReference type="InterPro" id="IPR000847">
    <property type="entry name" value="LysR_HTH_N"/>
</dbReference>
<sequence>MIHQDRFTGLAEFVTTVRNGSFTSAAAHLGVTSSAVGKSLSRLEAKLGTKLMHRTTRRLTLTSEGQEYFEACVRILEDLDGVESGITTGRESPVGTIRLNLPAAFGRRHVMPVLMGLTARHPRLDLSVMFTERTTDIVNEGVDLAVRIGSLGDDADLTARRLGTQRLLICASPAYIAAQGAPATPRDLLTRDCIIGWRRVPRPTWLLKDETGAVARHEIHVRLEFSDGDAMVQAALAGGGLCQLPTWLISDELAAGRLVPVLDACAGAEMPIHAVWPASRYLQPKLRVVIDALADAASMAGSGFNP</sequence>
<dbReference type="SUPFAM" id="SSF46785">
    <property type="entry name" value="Winged helix' DNA-binding domain"/>
    <property type="match status" value="1"/>
</dbReference>
<keyword evidence="7" id="KW-1185">Reference proteome</keyword>
<organism evidence="6 7">
    <name type="scientific">Sphingomonas naphthae</name>
    <dbReference type="NCBI Taxonomy" id="1813468"/>
    <lineage>
        <taxon>Bacteria</taxon>
        <taxon>Pseudomonadati</taxon>
        <taxon>Pseudomonadota</taxon>
        <taxon>Alphaproteobacteria</taxon>
        <taxon>Sphingomonadales</taxon>
        <taxon>Sphingomonadaceae</taxon>
        <taxon>Sphingomonas</taxon>
    </lineage>
</organism>
<evidence type="ECO:0000256" key="2">
    <source>
        <dbReference type="ARBA" id="ARBA00023015"/>
    </source>
</evidence>
<dbReference type="Gene3D" id="1.10.10.10">
    <property type="entry name" value="Winged helix-like DNA-binding domain superfamily/Winged helix DNA-binding domain"/>
    <property type="match status" value="1"/>
</dbReference>
<gene>
    <name evidence="6" type="ORF">PQ455_04220</name>
</gene>
<dbReference type="EMBL" id="CP117411">
    <property type="protein sequence ID" value="WCT74444.1"/>
    <property type="molecule type" value="Genomic_DNA"/>
</dbReference>
<dbReference type="PANTHER" id="PTHR30537">
    <property type="entry name" value="HTH-TYPE TRANSCRIPTIONAL REGULATOR"/>
    <property type="match status" value="1"/>
</dbReference>
<evidence type="ECO:0000313" key="7">
    <source>
        <dbReference type="Proteomes" id="UP001220395"/>
    </source>
</evidence>
<reference evidence="6 7" key="1">
    <citation type="submission" date="2023-02" db="EMBL/GenBank/DDBJ databases">
        <title>Genome sequence of Sphingomonas naphthae.</title>
        <authorList>
            <person name="Kim S."/>
            <person name="Heo J."/>
            <person name="Kwon S.-W."/>
        </authorList>
    </citation>
    <scope>NUCLEOTIDE SEQUENCE [LARGE SCALE GENOMIC DNA]</scope>
    <source>
        <strain evidence="6 7">KACC 18716</strain>
    </source>
</reference>
<feature type="domain" description="HTH lysR-type" evidence="5">
    <location>
        <begin position="13"/>
        <end position="62"/>
    </location>
</feature>
<dbReference type="InterPro" id="IPR036388">
    <property type="entry name" value="WH-like_DNA-bd_sf"/>
</dbReference>
<protein>
    <submittedName>
        <fullName evidence="6">LysR family transcriptional regulator</fullName>
    </submittedName>
</protein>
<evidence type="ECO:0000256" key="3">
    <source>
        <dbReference type="ARBA" id="ARBA00023125"/>
    </source>
</evidence>
<dbReference type="InterPro" id="IPR005119">
    <property type="entry name" value="LysR_subst-bd"/>
</dbReference>
<dbReference type="Gene3D" id="3.40.190.290">
    <property type="match status" value="1"/>
</dbReference>
<evidence type="ECO:0000313" key="6">
    <source>
        <dbReference type="EMBL" id="WCT74444.1"/>
    </source>
</evidence>
<dbReference type="CDD" id="cd08475">
    <property type="entry name" value="PBP2_CrgA_like_6"/>
    <property type="match status" value="1"/>
</dbReference>